<evidence type="ECO:0000259" key="1">
    <source>
        <dbReference type="PROSITE" id="PS50994"/>
    </source>
</evidence>
<dbReference type="InterPro" id="IPR012337">
    <property type="entry name" value="RNaseH-like_sf"/>
</dbReference>
<evidence type="ECO:0000313" key="2">
    <source>
        <dbReference type="EMBL" id="CEQ04321.1"/>
    </source>
</evidence>
<gene>
    <name evidence="2" type="ORF">R28058_20541</name>
</gene>
<proteinExistence type="predicted"/>
<accession>A0A0C7QLD9</accession>
<dbReference type="SUPFAM" id="SSF53098">
    <property type="entry name" value="Ribonuclease H-like"/>
    <property type="match status" value="1"/>
</dbReference>
<dbReference type="GO" id="GO:0015074">
    <property type="term" value="P:DNA integration"/>
    <property type="evidence" value="ECO:0007669"/>
    <property type="project" value="InterPro"/>
</dbReference>
<dbReference type="Pfam" id="PF00665">
    <property type="entry name" value="rve"/>
    <property type="match status" value="1"/>
</dbReference>
<sequence>MLTDITYMPYGNNKIAYLSTIKDSSTNEILAYNLSNSLAIDIVTDTIHKLFNLKSFKFHKDAFIHSDQGSHYTSPTFQKLLKKNNLGQSISRKGNCWDNSPQESFFGHMKDEIDARQ</sequence>
<dbReference type="PANTHER" id="PTHR46889:SF4">
    <property type="entry name" value="TRANSPOSASE INSO FOR INSERTION SEQUENCE ELEMENT IS911B-RELATED"/>
    <property type="match status" value="1"/>
</dbReference>
<dbReference type="InterPro" id="IPR050900">
    <property type="entry name" value="Transposase_IS3/IS150/IS904"/>
</dbReference>
<dbReference type="InterPro" id="IPR001584">
    <property type="entry name" value="Integrase_cat-core"/>
</dbReference>
<dbReference type="AlphaFoldDB" id="A0A0C7QLD9"/>
<dbReference type="EMBL" id="CEKZ01000003">
    <property type="protein sequence ID" value="CEQ04321.1"/>
    <property type="molecule type" value="Genomic_DNA"/>
</dbReference>
<dbReference type="InterPro" id="IPR036397">
    <property type="entry name" value="RNaseH_sf"/>
</dbReference>
<reference evidence="2 3" key="1">
    <citation type="submission" date="2015-01" db="EMBL/GenBank/DDBJ databases">
        <authorList>
            <person name="Aslett A.Martin."/>
            <person name="De Silva Nishadi"/>
        </authorList>
    </citation>
    <scope>NUCLEOTIDE SEQUENCE [LARGE SCALE GENOMIC DNA]</scope>
    <source>
        <strain evidence="2 3">R28058</strain>
    </source>
</reference>
<dbReference type="PANTHER" id="PTHR46889">
    <property type="entry name" value="TRANSPOSASE INSF FOR INSERTION SEQUENCE IS3B-RELATED"/>
    <property type="match status" value="1"/>
</dbReference>
<dbReference type="PROSITE" id="PS50994">
    <property type="entry name" value="INTEGRASE"/>
    <property type="match status" value="1"/>
</dbReference>
<dbReference type="Gene3D" id="3.30.420.10">
    <property type="entry name" value="Ribonuclease H-like superfamily/Ribonuclease H"/>
    <property type="match status" value="1"/>
</dbReference>
<dbReference type="GO" id="GO:0003676">
    <property type="term" value="F:nucleic acid binding"/>
    <property type="evidence" value="ECO:0007669"/>
    <property type="project" value="InterPro"/>
</dbReference>
<feature type="domain" description="Integrase catalytic" evidence="1">
    <location>
        <begin position="1"/>
        <end position="117"/>
    </location>
</feature>
<protein>
    <submittedName>
        <fullName evidence="2">ISCpe6</fullName>
    </submittedName>
</protein>
<name>A0A0C7QLD9_PARSO</name>
<organism evidence="2 3">
    <name type="scientific">Paraclostridium sordellii</name>
    <name type="common">Clostridium sordellii</name>
    <dbReference type="NCBI Taxonomy" id="1505"/>
    <lineage>
        <taxon>Bacteria</taxon>
        <taxon>Bacillati</taxon>
        <taxon>Bacillota</taxon>
        <taxon>Clostridia</taxon>
        <taxon>Peptostreptococcales</taxon>
        <taxon>Peptostreptococcaceae</taxon>
        <taxon>Paraclostridium</taxon>
    </lineage>
</organism>
<evidence type="ECO:0000313" key="3">
    <source>
        <dbReference type="Proteomes" id="UP000049127"/>
    </source>
</evidence>
<dbReference type="Proteomes" id="UP000049127">
    <property type="component" value="Unassembled WGS sequence"/>
</dbReference>